<feature type="compositionally biased region" description="Basic residues" evidence="1">
    <location>
        <begin position="34"/>
        <end position="47"/>
    </location>
</feature>
<sequence length="133" mass="15184">CGQKRREERRGEVKGGKKPRGVLLRPSINSPSLYRRHPTQRGGRTPRTHYQRLSAIQILPGKFLVDLFLLDRLPGSWCSFCHSHQEISCLILTFRSQLPLTPLPRRMLGTLVQLPDQKTTFMYASSSVMVARA</sequence>
<dbReference type="Gramene" id="TuG1812G0200002669.01.T05">
    <property type="protein sequence ID" value="TuG1812G0200002669.01.T05"/>
    <property type="gene ID" value="TuG1812G0200002669.01"/>
</dbReference>
<dbReference type="EnsemblPlants" id="TuG1812G0200002669.01.T04">
    <property type="protein sequence ID" value="TuG1812G0200002669.01.T04"/>
    <property type="gene ID" value="TuG1812G0200002669.01"/>
</dbReference>
<dbReference type="AlphaFoldDB" id="A0A8R7TGV0"/>
<feature type="compositionally biased region" description="Basic and acidic residues" evidence="1">
    <location>
        <begin position="1"/>
        <end position="15"/>
    </location>
</feature>
<evidence type="ECO:0000313" key="3">
    <source>
        <dbReference type="Proteomes" id="UP000015106"/>
    </source>
</evidence>
<accession>A0A8R7TGV0</accession>
<reference evidence="2" key="3">
    <citation type="submission" date="2022-06" db="UniProtKB">
        <authorList>
            <consortium name="EnsemblPlants"/>
        </authorList>
    </citation>
    <scope>IDENTIFICATION</scope>
</reference>
<name>A0A8R7TGV0_TRIUA</name>
<dbReference type="Proteomes" id="UP000015106">
    <property type="component" value="Chromosome 2"/>
</dbReference>
<reference evidence="3" key="1">
    <citation type="journal article" date="2013" name="Nature">
        <title>Draft genome of the wheat A-genome progenitor Triticum urartu.</title>
        <authorList>
            <person name="Ling H.Q."/>
            <person name="Zhao S."/>
            <person name="Liu D."/>
            <person name="Wang J."/>
            <person name="Sun H."/>
            <person name="Zhang C."/>
            <person name="Fan H."/>
            <person name="Li D."/>
            <person name="Dong L."/>
            <person name="Tao Y."/>
            <person name="Gao C."/>
            <person name="Wu H."/>
            <person name="Li Y."/>
            <person name="Cui Y."/>
            <person name="Guo X."/>
            <person name="Zheng S."/>
            <person name="Wang B."/>
            <person name="Yu K."/>
            <person name="Liang Q."/>
            <person name="Yang W."/>
            <person name="Lou X."/>
            <person name="Chen J."/>
            <person name="Feng M."/>
            <person name="Jian J."/>
            <person name="Zhang X."/>
            <person name="Luo G."/>
            <person name="Jiang Y."/>
            <person name="Liu J."/>
            <person name="Wang Z."/>
            <person name="Sha Y."/>
            <person name="Zhang B."/>
            <person name="Wu H."/>
            <person name="Tang D."/>
            <person name="Shen Q."/>
            <person name="Xue P."/>
            <person name="Zou S."/>
            <person name="Wang X."/>
            <person name="Liu X."/>
            <person name="Wang F."/>
            <person name="Yang Y."/>
            <person name="An X."/>
            <person name="Dong Z."/>
            <person name="Zhang K."/>
            <person name="Zhang X."/>
            <person name="Luo M.C."/>
            <person name="Dvorak J."/>
            <person name="Tong Y."/>
            <person name="Wang J."/>
            <person name="Yang H."/>
            <person name="Li Z."/>
            <person name="Wang D."/>
            <person name="Zhang A."/>
            <person name="Wang J."/>
        </authorList>
    </citation>
    <scope>NUCLEOTIDE SEQUENCE</scope>
    <source>
        <strain evidence="3">cv. G1812</strain>
    </source>
</reference>
<protein>
    <submittedName>
        <fullName evidence="2">Uncharacterized protein</fullName>
    </submittedName>
</protein>
<gene>
    <name evidence="2" type="primary">LOC125536810</name>
</gene>
<proteinExistence type="predicted"/>
<dbReference type="Gramene" id="TuG1812G0200002669.01.T04">
    <property type="protein sequence ID" value="TuG1812G0200002669.01.T04"/>
    <property type="gene ID" value="TuG1812G0200002669.01"/>
</dbReference>
<organism evidence="2 3">
    <name type="scientific">Triticum urartu</name>
    <name type="common">Red wild einkorn</name>
    <name type="synonym">Crithodium urartu</name>
    <dbReference type="NCBI Taxonomy" id="4572"/>
    <lineage>
        <taxon>Eukaryota</taxon>
        <taxon>Viridiplantae</taxon>
        <taxon>Streptophyta</taxon>
        <taxon>Embryophyta</taxon>
        <taxon>Tracheophyta</taxon>
        <taxon>Spermatophyta</taxon>
        <taxon>Magnoliopsida</taxon>
        <taxon>Liliopsida</taxon>
        <taxon>Poales</taxon>
        <taxon>Poaceae</taxon>
        <taxon>BOP clade</taxon>
        <taxon>Pooideae</taxon>
        <taxon>Triticodae</taxon>
        <taxon>Triticeae</taxon>
        <taxon>Triticinae</taxon>
        <taxon>Triticum</taxon>
    </lineage>
</organism>
<keyword evidence="3" id="KW-1185">Reference proteome</keyword>
<feature type="region of interest" description="Disordered" evidence="1">
    <location>
        <begin position="1"/>
        <end position="47"/>
    </location>
</feature>
<evidence type="ECO:0000256" key="1">
    <source>
        <dbReference type="SAM" id="MobiDB-lite"/>
    </source>
</evidence>
<dbReference type="EnsemblPlants" id="TuG1812G0200002669.01.T05">
    <property type="protein sequence ID" value="TuG1812G0200002669.01.T05"/>
    <property type="gene ID" value="TuG1812G0200002669.01"/>
</dbReference>
<evidence type="ECO:0000313" key="2">
    <source>
        <dbReference type="EnsemblPlants" id="TuG1812G0200002669.01.T05"/>
    </source>
</evidence>
<reference evidence="2" key="2">
    <citation type="submission" date="2018-03" db="EMBL/GenBank/DDBJ databases">
        <title>The Triticum urartu genome reveals the dynamic nature of wheat genome evolution.</title>
        <authorList>
            <person name="Ling H."/>
            <person name="Ma B."/>
            <person name="Shi X."/>
            <person name="Liu H."/>
            <person name="Dong L."/>
            <person name="Sun H."/>
            <person name="Cao Y."/>
            <person name="Gao Q."/>
            <person name="Zheng S."/>
            <person name="Li Y."/>
            <person name="Yu Y."/>
            <person name="Du H."/>
            <person name="Qi M."/>
            <person name="Li Y."/>
            <person name="Yu H."/>
            <person name="Cui Y."/>
            <person name="Wang N."/>
            <person name="Chen C."/>
            <person name="Wu H."/>
            <person name="Zhao Y."/>
            <person name="Zhang J."/>
            <person name="Li Y."/>
            <person name="Zhou W."/>
            <person name="Zhang B."/>
            <person name="Hu W."/>
            <person name="Eijk M."/>
            <person name="Tang J."/>
            <person name="Witsenboer H."/>
            <person name="Zhao S."/>
            <person name="Li Z."/>
            <person name="Zhang A."/>
            <person name="Wang D."/>
            <person name="Liang C."/>
        </authorList>
    </citation>
    <scope>NUCLEOTIDE SEQUENCE [LARGE SCALE GENOMIC DNA]</scope>
    <source>
        <strain evidence="2">cv. G1812</strain>
    </source>
</reference>